<evidence type="ECO:0000256" key="11">
    <source>
        <dbReference type="ARBA" id="ARBA00043156"/>
    </source>
</evidence>
<comment type="catalytic activity">
    <reaction evidence="17">
        <text>a 14alpha-methyl steroid + reduced [NADPH--hemoprotein reductase] + O2 = a 14alpha-hydroxymethyl steroid + oxidized [NADPH--hemoprotein reductase] + H2O + H(+)</text>
        <dbReference type="Rhea" id="RHEA:68060"/>
        <dbReference type="Rhea" id="RHEA-COMP:11964"/>
        <dbReference type="Rhea" id="RHEA-COMP:11965"/>
        <dbReference type="ChEBI" id="CHEBI:15377"/>
        <dbReference type="ChEBI" id="CHEBI:15378"/>
        <dbReference type="ChEBI" id="CHEBI:15379"/>
        <dbReference type="ChEBI" id="CHEBI:57618"/>
        <dbReference type="ChEBI" id="CHEBI:58210"/>
        <dbReference type="ChEBI" id="CHEBI:138029"/>
        <dbReference type="ChEBI" id="CHEBI:176901"/>
    </reaction>
    <physiologicalReaction direction="left-to-right" evidence="17">
        <dbReference type="Rhea" id="RHEA:68061"/>
    </physiologicalReaction>
</comment>
<feature type="transmembrane region" description="Helical" evidence="21">
    <location>
        <begin position="7"/>
        <end position="25"/>
    </location>
</feature>
<accession>A0ABR1EZK9</accession>
<name>A0ABR1EZK9_9ASCO</name>
<evidence type="ECO:0000256" key="2">
    <source>
        <dbReference type="ARBA" id="ARBA00010617"/>
    </source>
</evidence>
<evidence type="ECO:0000256" key="21">
    <source>
        <dbReference type="SAM" id="Phobius"/>
    </source>
</evidence>
<dbReference type="PANTHER" id="PTHR24304:SF2">
    <property type="entry name" value="24-HYDROXYCHOLESTEROL 7-ALPHA-HYDROXYLASE"/>
    <property type="match status" value="1"/>
</dbReference>
<protein>
    <recommendedName>
        <fullName evidence="7">sterol 14alpha-demethylase</fullName>
        <ecNumber evidence="7">1.14.14.154</ecNumber>
    </recommendedName>
    <alternativeName>
        <fullName evidence="9">Cytochrome P450 51</fullName>
    </alternativeName>
    <alternativeName>
        <fullName evidence="11">Cytochrome P450-14DM</fullName>
    </alternativeName>
    <alternativeName>
        <fullName evidence="8">Cytochrome P450-LIA1</fullName>
    </alternativeName>
    <alternativeName>
        <fullName evidence="10">Sterol 14-alpha demethylase</fullName>
    </alternativeName>
</protein>
<dbReference type="PANTHER" id="PTHR24304">
    <property type="entry name" value="CYTOCHROME P450 FAMILY 7"/>
    <property type="match status" value="1"/>
</dbReference>
<dbReference type="Gene3D" id="1.10.630.10">
    <property type="entry name" value="Cytochrome P450"/>
    <property type="match status" value="1"/>
</dbReference>
<gene>
    <name evidence="22" type="ORF">BZA70DRAFT_269313</name>
</gene>
<evidence type="ECO:0000313" key="23">
    <source>
        <dbReference type="Proteomes" id="UP001498771"/>
    </source>
</evidence>
<comment type="pathway">
    <text evidence="6">Steroid biosynthesis; zymosterol biosynthesis; zymosterol from lanosterol: step 1/6.</text>
</comment>
<evidence type="ECO:0000256" key="6">
    <source>
        <dbReference type="ARBA" id="ARBA00037887"/>
    </source>
</evidence>
<evidence type="ECO:0000256" key="12">
    <source>
        <dbReference type="ARBA" id="ARBA00047379"/>
    </source>
</evidence>
<dbReference type="Pfam" id="PF00067">
    <property type="entry name" value="p450"/>
    <property type="match status" value="1"/>
</dbReference>
<dbReference type="PROSITE" id="PS00086">
    <property type="entry name" value="CYTOCHROME_P450"/>
    <property type="match status" value="1"/>
</dbReference>
<comment type="catalytic activity">
    <reaction evidence="19">
        <text>a 14alpha-formyl steroid + reduced [NADPH--hemoprotein reductase] + O2 = a Delta(14) steroid + formate + oxidized [NADPH--hemoprotein reductase] + H2O + 2 H(+)</text>
        <dbReference type="Rhea" id="RHEA:68068"/>
        <dbReference type="Rhea" id="RHEA-COMP:11964"/>
        <dbReference type="Rhea" id="RHEA-COMP:11965"/>
        <dbReference type="ChEBI" id="CHEBI:15377"/>
        <dbReference type="ChEBI" id="CHEBI:15378"/>
        <dbReference type="ChEBI" id="CHEBI:15379"/>
        <dbReference type="ChEBI" id="CHEBI:15740"/>
        <dbReference type="ChEBI" id="CHEBI:57618"/>
        <dbReference type="ChEBI" id="CHEBI:58210"/>
        <dbReference type="ChEBI" id="CHEBI:138031"/>
        <dbReference type="ChEBI" id="CHEBI:176902"/>
    </reaction>
    <physiologicalReaction direction="left-to-right" evidence="19">
        <dbReference type="Rhea" id="RHEA:68069"/>
    </physiologicalReaction>
</comment>
<evidence type="ECO:0000256" key="14">
    <source>
        <dbReference type="ARBA" id="ARBA00047670"/>
    </source>
</evidence>
<keyword evidence="5 20" id="KW-0408">Iron</keyword>
<dbReference type="InterPro" id="IPR017972">
    <property type="entry name" value="Cyt_P450_CS"/>
</dbReference>
<sequence>MLSFETVVCIATIFVAGGLVYHILLGPTGTAPFVKGPIPGLGVALSFVQSPTRFLENQRKKLGWIFEIYIAGQRMTLLSDPISANKQAWMSKSLSLIHFILYVDRSLFAYSKRIVDDVPFLRKAAKQLVALLTSRVEMKDTVDLIRQEYLQLIEDGSKFAEDTESGKEIDLYEECRYNMFYASSVGLFGTAFPVDSIYKPYMIFEDSIMKFLKSYPKFLNREGFAGRQKVLDELGSYFTDPVRVRNSAPFVQKMYQLFQETEYTDAEDYAGYFFSIIFAAKSNSVPGAFWLLAEIISHPELKAQVELIIAENYNPETKSFDWDALMSNPVLDSCFKETLRINANIVSGRLAMEDTTLRVASSTDASPKPYQIKKGTQLLIFQNQMHWDADVYPDPMEWKGDRFLDENKEKLIMHTDKWKSYAPWGGGAHMCPGRFLAQVEAYAQLVYTLFLYDIEPLEDIPKPIIGDRYGGGLLKPERGYRVKIIRRKNPLSALA</sequence>
<dbReference type="InterPro" id="IPR001128">
    <property type="entry name" value="Cyt_P450"/>
</dbReference>
<evidence type="ECO:0000256" key="4">
    <source>
        <dbReference type="ARBA" id="ARBA00022723"/>
    </source>
</evidence>
<evidence type="ECO:0000256" key="5">
    <source>
        <dbReference type="ARBA" id="ARBA00023004"/>
    </source>
</evidence>
<keyword evidence="21" id="KW-0472">Membrane</keyword>
<evidence type="ECO:0000256" key="7">
    <source>
        <dbReference type="ARBA" id="ARBA00038974"/>
    </source>
</evidence>
<evidence type="ECO:0000256" key="8">
    <source>
        <dbReference type="ARBA" id="ARBA00042513"/>
    </source>
</evidence>
<dbReference type="InterPro" id="IPR002403">
    <property type="entry name" value="Cyt_P450_E_grp-IV"/>
</dbReference>
<comment type="catalytic activity">
    <reaction evidence="12">
        <text>32-hydroxylanosterol + reduced [NADPH--hemoprotein reductase] + O2 = 32-oxolanosterol + oxidized [NADPH--hemoprotein reductase] + 2 H2O + H(+)</text>
        <dbReference type="Rhea" id="RHEA:75107"/>
        <dbReference type="Rhea" id="RHEA-COMP:11964"/>
        <dbReference type="Rhea" id="RHEA-COMP:11965"/>
        <dbReference type="ChEBI" id="CHEBI:15377"/>
        <dbReference type="ChEBI" id="CHEBI:15378"/>
        <dbReference type="ChEBI" id="CHEBI:15379"/>
        <dbReference type="ChEBI" id="CHEBI:57618"/>
        <dbReference type="ChEBI" id="CHEBI:58210"/>
        <dbReference type="ChEBI" id="CHEBI:166681"/>
        <dbReference type="ChEBI" id="CHEBI:166806"/>
    </reaction>
    <physiologicalReaction direction="left-to-right" evidence="12">
        <dbReference type="Rhea" id="RHEA:75108"/>
    </physiologicalReaction>
</comment>
<keyword evidence="20" id="KW-0560">Oxidoreductase</keyword>
<evidence type="ECO:0000313" key="22">
    <source>
        <dbReference type="EMBL" id="KAK7203048.1"/>
    </source>
</evidence>
<evidence type="ECO:0000256" key="9">
    <source>
        <dbReference type="ARBA" id="ARBA00042983"/>
    </source>
</evidence>
<dbReference type="EC" id="1.14.14.154" evidence="7"/>
<evidence type="ECO:0000256" key="16">
    <source>
        <dbReference type="ARBA" id="ARBA00048479"/>
    </source>
</evidence>
<dbReference type="RefSeq" id="XP_064766081.1">
    <property type="nucleotide sequence ID" value="XM_064911211.1"/>
</dbReference>
<dbReference type="InterPro" id="IPR036396">
    <property type="entry name" value="Cyt_P450_sf"/>
</dbReference>
<keyword evidence="23" id="KW-1185">Reference proteome</keyword>
<keyword evidence="21" id="KW-0812">Transmembrane</keyword>
<keyword evidence="3 20" id="KW-0349">Heme</keyword>
<comment type="catalytic activity">
    <reaction evidence="15">
        <text>a 14alpha-methyl steroid + 3 reduced [NADPH--hemoprotein reductase] + 3 O2 = a Delta(14) steroid + formate + 3 oxidized [NADPH--hemoprotein reductase] + 4 H2O + 4 H(+)</text>
        <dbReference type="Rhea" id="RHEA:54028"/>
        <dbReference type="Rhea" id="RHEA-COMP:11964"/>
        <dbReference type="Rhea" id="RHEA-COMP:11965"/>
        <dbReference type="ChEBI" id="CHEBI:15377"/>
        <dbReference type="ChEBI" id="CHEBI:15378"/>
        <dbReference type="ChEBI" id="CHEBI:15379"/>
        <dbReference type="ChEBI" id="CHEBI:15740"/>
        <dbReference type="ChEBI" id="CHEBI:57618"/>
        <dbReference type="ChEBI" id="CHEBI:58210"/>
        <dbReference type="ChEBI" id="CHEBI:138029"/>
        <dbReference type="ChEBI" id="CHEBI:138031"/>
        <dbReference type="EC" id="1.14.14.154"/>
    </reaction>
    <physiologicalReaction direction="left-to-right" evidence="15">
        <dbReference type="Rhea" id="RHEA:54029"/>
    </physiologicalReaction>
</comment>
<dbReference type="Proteomes" id="UP001498771">
    <property type="component" value="Unassembled WGS sequence"/>
</dbReference>
<dbReference type="PRINTS" id="PR00465">
    <property type="entry name" value="EP450IV"/>
</dbReference>
<evidence type="ECO:0000256" key="19">
    <source>
        <dbReference type="ARBA" id="ARBA00049450"/>
    </source>
</evidence>
<evidence type="ECO:0000256" key="18">
    <source>
        <dbReference type="ARBA" id="ARBA00049163"/>
    </source>
</evidence>
<proteinExistence type="inferred from homology"/>
<dbReference type="InterPro" id="IPR050529">
    <property type="entry name" value="CYP450_sterol_14alpha_dmase"/>
</dbReference>
<evidence type="ECO:0000256" key="17">
    <source>
        <dbReference type="ARBA" id="ARBA00048866"/>
    </source>
</evidence>
<evidence type="ECO:0000256" key="10">
    <source>
        <dbReference type="ARBA" id="ARBA00043106"/>
    </source>
</evidence>
<comment type="catalytic activity">
    <reaction evidence="14">
        <text>lanosterol + 3 reduced [NADPH--hemoprotein reductase] + 3 O2 = 4,4-dimethyl-5alpha-cholesta-8,14,24-trien-3beta-ol + formate + 3 oxidized [NADPH--hemoprotein reductase] + 4 H2O + 4 H(+)</text>
        <dbReference type="Rhea" id="RHEA:25286"/>
        <dbReference type="Rhea" id="RHEA-COMP:11964"/>
        <dbReference type="Rhea" id="RHEA-COMP:11965"/>
        <dbReference type="ChEBI" id="CHEBI:15377"/>
        <dbReference type="ChEBI" id="CHEBI:15378"/>
        <dbReference type="ChEBI" id="CHEBI:15379"/>
        <dbReference type="ChEBI" id="CHEBI:15740"/>
        <dbReference type="ChEBI" id="CHEBI:16521"/>
        <dbReference type="ChEBI" id="CHEBI:17813"/>
        <dbReference type="ChEBI" id="CHEBI:57618"/>
        <dbReference type="ChEBI" id="CHEBI:58210"/>
        <dbReference type="EC" id="1.14.14.154"/>
    </reaction>
    <physiologicalReaction direction="left-to-right" evidence="14">
        <dbReference type="Rhea" id="RHEA:25287"/>
    </physiologicalReaction>
</comment>
<reference evidence="22 23" key="1">
    <citation type="submission" date="2024-03" db="EMBL/GenBank/DDBJ databases">
        <title>Genome-scale model development and genomic sequencing of the oleaginous clade Lipomyces.</title>
        <authorList>
            <consortium name="Lawrence Berkeley National Laboratory"/>
            <person name="Czajka J.J."/>
            <person name="Han Y."/>
            <person name="Kim J."/>
            <person name="Mondo S.J."/>
            <person name="Hofstad B.A."/>
            <person name="Robles A."/>
            <person name="Haridas S."/>
            <person name="Riley R."/>
            <person name="LaButti K."/>
            <person name="Pangilinan J."/>
            <person name="Andreopoulos W."/>
            <person name="Lipzen A."/>
            <person name="Yan J."/>
            <person name="Wang M."/>
            <person name="Ng V."/>
            <person name="Grigoriev I.V."/>
            <person name="Spatafora J.W."/>
            <person name="Magnuson J.K."/>
            <person name="Baker S.E."/>
            <person name="Pomraning K.R."/>
        </authorList>
    </citation>
    <scope>NUCLEOTIDE SEQUENCE [LARGE SCALE GENOMIC DNA]</scope>
    <source>
        <strain evidence="22 23">Phaff 52-87</strain>
    </source>
</reference>
<organism evidence="22 23">
    <name type="scientific">Myxozyma melibiosi</name>
    <dbReference type="NCBI Taxonomy" id="54550"/>
    <lineage>
        <taxon>Eukaryota</taxon>
        <taxon>Fungi</taxon>
        <taxon>Dikarya</taxon>
        <taxon>Ascomycota</taxon>
        <taxon>Saccharomycotina</taxon>
        <taxon>Lipomycetes</taxon>
        <taxon>Lipomycetales</taxon>
        <taxon>Lipomycetaceae</taxon>
        <taxon>Myxozyma</taxon>
    </lineage>
</organism>
<dbReference type="EMBL" id="JBBJBU010000013">
    <property type="protein sequence ID" value="KAK7203048.1"/>
    <property type="molecule type" value="Genomic_DNA"/>
</dbReference>
<comment type="cofactor">
    <cofactor evidence="1">
        <name>heme</name>
        <dbReference type="ChEBI" id="CHEBI:30413"/>
    </cofactor>
</comment>
<keyword evidence="21" id="KW-1133">Transmembrane helix</keyword>
<dbReference type="GeneID" id="90036723"/>
<comment type="catalytic activity">
    <reaction evidence="13">
        <text>a 14alpha-hydroxymethyl steroid + reduced [NADPH--hemoprotein reductase] + O2 = a 14alpha-formyl steroid + oxidized [NADPH--hemoprotein reductase] + 2 H2O + H(+)</text>
        <dbReference type="Rhea" id="RHEA:68064"/>
        <dbReference type="Rhea" id="RHEA-COMP:11964"/>
        <dbReference type="Rhea" id="RHEA-COMP:11965"/>
        <dbReference type="ChEBI" id="CHEBI:15377"/>
        <dbReference type="ChEBI" id="CHEBI:15378"/>
        <dbReference type="ChEBI" id="CHEBI:15379"/>
        <dbReference type="ChEBI" id="CHEBI:57618"/>
        <dbReference type="ChEBI" id="CHEBI:58210"/>
        <dbReference type="ChEBI" id="CHEBI:176901"/>
        <dbReference type="ChEBI" id="CHEBI:176902"/>
    </reaction>
    <physiologicalReaction direction="left-to-right" evidence="13">
        <dbReference type="Rhea" id="RHEA:68065"/>
    </physiologicalReaction>
</comment>
<comment type="similarity">
    <text evidence="2 20">Belongs to the cytochrome P450 family.</text>
</comment>
<evidence type="ECO:0000256" key="1">
    <source>
        <dbReference type="ARBA" id="ARBA00001971"/>
    </source>
</evidence>
<evidence type="ECO:0000256" key="13">
    <source>
        <dbReference type="ARBA" id="ARBA00047587"/>
    </source>
</evidence>
<evidence type="ECO:0000256" key="15">
    <source>
        <dbReference type="ARBA" id="ARBA00047702"/>
    </source>
</evidence>
<comment type="caution">
    <text evidence="22">The sequence shown here is derived from an EMBL/GenBank/DDBJ whole genome shotgun (WGS) entry which is preliminary data.</text>
</comment>
<keyword evidence="4 20" id="KW-0479">Metal-binding</keyword>
<keyword evidence="20" id="KW-0503">Monooxygenase</keyword>
<dbReference type="SUPFAM" id="SSF48264">
    <property type="entry name" value="Cytochrome P450"/>
    <property type="match status" value="1"/>
</dbReference>
<comment type="catalytic activity">
    <reaction evidence="18">
        <text>lanosterol + reduced [NADPH--hemoprotein reductase] + O2 = 32-hydroxylanosterol + oxidized [NADPH--hemoprotein reductase] + H2O + H(+)</text>
        <dbReference type="Rhea" id="RHEA:75103"/>
        <dbReference type="Rhea" id="RHEA-COMP:11964"/>
        <dbReference type="Rhea" id="RHEA-COMP:11965"/>
        <dbReference type="ChEBI" id="CHEBI:15377"/>
        <dbReference type="ChEBI" id="CHEBI:15378"/>
        <dbReference type="ChEBI" id="CHEBI:15379"/>
        <dbReference type="ChEBI" id="CHEBI:16521"/>
        <dbReference type="ChEBI" id="CHEBI:57618"/>
        <dbReference type="ChEBI" id="CHEBI:58210"/>
        <dbReference type="ChEBI" id="CHEBI:166806"/>
    </reaction>
    <physiologicalReaction direction="left-to-right" evidence="18">
        <dbReference type="Rhea" id="RHEA:75104"/>
    </physiologicalReaction>
</comment>
<evidence type="ECO:0000256" key="3">
    <source>
        <dbReference type="ARBA" id="ARBA00022617"/>
    </source>
</evidence>
<comment type="catalytic activity">
    <reaction evidence="16">
        <text>32-oxolanosterol + reduced [NADPH--hemoprotein reductase] + O2 = 4,4-dimethyl-5alpha-cholesta-8,14,24-trien-3beta-ol + formate + oxidized [NADPH--hemoprotein reductase] + H2O + 2 H(+)</text>
        <dbReference type="Rhea" id="RHEA:75111"/>
        <dbReference type="Rhea" id="RHEA-COMP:11964"/>
        <dbReference type="Rhea" id="RHEA-COMP:11965"/>
        <dbReference type="ChEBI" id="CHEBI:15377"/>
        <dbReference type="ChEBI" id="CHEBI:15378"/>
        <dbReference type="ChEBI" id="CHEBI:15379"/>
        <dbReference type="ChEBI" id="CHEBI:15740"/>
        <dbReference type="ChEBI" id="CHEBI:17813"/>
        <dbReference type="ChEBI" id="CHEBI:57618"/>
        <dbReference type="ChEBI" id="CHEBI:58210"/>
        <dbReference type="ChEBI" id="CHEBI:166681"/>
    </reaction>
    <physiologicalReaction direction="left-to-right" evidence="16">
        <dbReference type="Rhea" id="RHEA:75112"/>
    </physiologicalReaction>
</comment>
<evidence type="ECO:0000256" key="20">
    <source>
        <dbReference type="RuleBase" id="RU000461"/>
    </source>
</evidence>